<dbReference type="GO" id="GO:0005829">
    <property type="term" value="C:cytosol"/>
    <property type="evidence" value="ECO:0007669"/>
    <property type="project" value="TreeGrafter"/>
</dbReference>
<dbReference type="InterPro" id="IPR032465">
    <property type="entry name" value="ACMSD"/>
</dbReference>
<dbReference type="RefSeq" id="WP_209468701.1">
    <property type="nucleotide sequence ID" value="NZ_CP136563.1"/>
</dbReference>
<dbReference type="GO" id="GO:0016787">
    <property type="term" value="F:hydrolase activity"/>
    <property type="evidence" value="ECO:0007669"/>
    <property type="project" value="UniProtKB-KW"/>
</dbReference>
<dbReference type="PANTHER" id="PTHR21240:SF30">
    <property type="entry name" value="AMIDOHYDROLASE-RELATED DOMAIN-CONTAINING PROTEIN-RELATED"/>
    <property type="match status" value="1"/>
</dbReference>
<reference evidence="5 6" key="2">
    <citation type="submission" date="2021-03" db="EMBL/GenBank/DDBJ databases">
        <title>Genomic Encyclopedia of Type Strains, Phase IV (KMG-IV): sequencing the most valuable type-strain genomes for metagenomic binning, comparative biology and taxonomic classification.</title>
        <authorList>
            <person name="Goeker M."/>
        </authorList>
    </citation>
    <scope>NUCLEOTIDE SEQUENCE [LARGE SCALE GENOMIC DNA]</scope>
    <source>
        <strain evidence="5 6">DSM 41954</strain>
    </source>
</reference>
<evidence type="ECO:0000256" key="2">
    <source>
        <dbReference type="SAM" id="MobiDB-lite"/>
    </source>
</evidence>
<keyword evidence="4" id="KW-0378">Hydrolase</keyword>
<dbReference type="AlphaFoldDB" id="A0A060ZMW4"/>
<keyword evidence="6" id="KW-1185">Reference proteome</keyword>
<feature type="domain" description="Amidohydrolase-related" evidence="3">
    <location>
        <begin position="55"/>
        <end position="176"/>
    </location>
</feature>
<dbReference type="Proteomes" id="UP000756710">
    <property type="component" value="Unassembled WGS sequence"/>
</dbReference>
<proteinExistence type="predicted"/>
<dbReference type="EMBL" id="LK022848">
    <property type="protein sequence ID" value="CDR07465.1"/>
    <property type="molecule type" value="Genomic_DNA"/>
</dbReference>
<dbReference type="Pfam" id="PF04909">
    <property type="entry name" value="Amidohydro_2"/>
    <property type="match status" value="1"/>
</dbReference>
<feature type="region of interest" description="Disordered" evidence="2">
    <location>
        <begin position="184"/>
        <end position="204"/>
    </location>
</feature>
<organism evidence="4">
    <name type="scientific">Streptomyces iranensis</name>
    <dbReference type="NCBI Taxonomy" id="576784"/>
    <lineage>
        <taxon>Bacteria</taxon>
        <taxon>Bacillati</taxon>
        <taxon>Actinomycetota</taxon>
        <taxon>Actinomycetes</taxon>
        <taxon>Kitasatosporales</taxon>
        <taxon>Streptomycetaceae</taxon>
        <taxon>Streptomyces</taxon>
        <taxon>Streptomyces violaceusniger group</taxon>
    </lineage>
</organism>
<dbReference type="SUPFAM" id="SSF51556">
    <property type="entry name" value="Metallo-dependent hydrolases"/>
    <property type="match status" value="1"/>
</dbReference>
<dbReference type="Gene3D" id="3.20.20.140">
    <property type="entry name" value="Metal-dependent hydrolases"/>
    <property type="match status" value="1"/>
</dbReference>
<evidence type="ECO:0000313" key="5">
    <source>
        <dbReference type="EMBL" id="MBP2062334.1"/>
    </source>
</evidence>
<dbReference type="HOGENOM" id="CLU_1342650_0_0_11"/>
<protein>
    <submittedName>
        <fullName evidence="4">Amidohydrolase 2</fullName>
    </submittedName>
    <submittedName>
        <fullName evidence="5">TIM-barrel fold metal-dependent hydrolase</fullName>
    </submittedName>
</protein>
<dbReference type="GO" id="GO:0016831">
    <property type="term" value="F:carboxy-lyase activity"/>
    <property type="evidence" value="ECO:0007669"/>
    <property type="project" value="InterPro"/>
</dbReference>
<dbReference type="EMBL" id="JAGGLR010000008">
    <property type="protein sequence ID" value="MBP2062334.1"/>
    <property type="molecule type" value="Genomic_DNA"/>
</dbReference>
<evidence type="ECO:0000256" key="1">
    <source>
        <dbReference type="ARBA" id="ARBA00023239"/>
    </source>
</evidence>
<reference evidence="4" key="1">
    <citation type="submission" date="2014-05" db="EMBL/GenBank/DDBJ databases">
        <authorList>
            <person name="Horn Fabian"/>
        </authorList>
    </citation>
    <scope>NUCLEOTIDE SEQUENCE</scope>
</reference>
<evidence type="ECO:0000313" key="6">
    <source>
        <dbReference type="Proteomes" id="UP000756710"/>
    </source>
</evidence>
<dbReference type="GO" id="GO:0019748">
    <property type="term" value="P:secondary metabolic process"/>
    <property type="evidence" value="ECO:0007669"/>
    <property type="project" value="TreeGrafter"/>
</dbReference>
<dbReference type="PANTHER" id="PTHR21240">
    <property type="entry name" value="2-AMINO-3-CARBOXYLMUCONATE-6-SEMIALDEHYDE DECARBOXYLASE"/>
    <property type="match status" value="1"/>
</dbReference>
<keyword evidence="1" id="KW-0456">Lyase</keyword>
<gene>
    <name evidence="5" type="ORF">J2Z30_003350</name>
    <name evidence="4" type="ORF">SIRAN4199</name>
</gene>
<evidence type="ECO:0000259" key="3">
    <source>
        <dbReference type="Pfam" id="PF04909"/>
    </source>
</evidence>
<name>A0A060ZMW4_9ACTN</name>
<sequence>MPDTMGQRIIAVEEHFATTQFWERTADLSALPGEDSERVYSRSFIANEFISRRLTDLGTRLEEMDRTGVDVSVLSLNPPGVQLWSDTATATSLAREMNDALADIVAGSPTRFAALAAIAPQDPEAAAEEIRRTTGTLGFGGVLIGSHTGGQYLDEPESEPILAAMEETYSTLYLHPRMPSPRMLAPFNRRSGVSRPRPRRTRCA</sequence>
<evidence type="ECO:0000313" key="4">
    <source>
        <dbReference type="EMBL" id="CDR07465.1"/>
    </source>
</evidence>
<accession>A0A060ZMW4</accession>
<dbReference type="InterPro" id="IPR006680">
    <property type="entry name" value="Amidohydro-rel"/>
</dbReference>
<dbReference type="InterPro" id="IPR032466">
    <property type="entry name" value="Metal_Hydrolase"/>
</dbReference>